<feature type="active site" description="Schiff-base intermediate with substrate; via pyruvic acid" evidence="14">
    <location>
        <position position="96"/>
    </location>
</feature>
<dbReference type="SUPFAM" id="SSF56276">
    <property type="entry name" value="S-adenosylmethionine decarboxylase"/>
    <property type="match status" value="1"/>
</dbReference>
<dbReference type="InterPro" id="IPR016067">
    <property type="entry name" value="S-AdoMet_deCO2ase_core"/>
</dbReference>
<dbReference type="GO" id="GO:0008295">
    <property type="term" value="P:spermidine biosynthetic process"/>
    <property type="evidence" value="ECO:0007669"/>
    <property type="project" value="UniProtKB-KW"/>
</dbReference>
<evidence type="ECO:0000256" key="7">
    <source>
        <dbReference type="ARBA" id="ARBA00022813"/>
    </source>
</evidence>
<dbReference type="OrthoDB" id="1068353at2759"/>
<feature type="binding site" evidence="15">
    <location>
        <position position="325"/>
    </location>
    <ligand>
        <name>substrate</name>
    </ligand>
</feature>
<feature type="active site" description="Proton donor; for catalytic activity" evidence="14">
    <location>
        <position position="110"/>
    </location>
</feature>
<evidence type="ECO:0000256" key="18">
    <source>
        <dbReference type="PIRSR" id="PIRSR001355-5"/>
    </source>
</evidence>
<evidence type="ECO:0000313" key="21">
    <source>
        <dbReference type="Proteomes" id="UP000078561"/>
    </source>
</evidence>
<evidence type="ECO:0000256" key="15">
    <source>
        <dbReference type="PIRSR" id="PIRSR001355-2"/>
    </source>
</evidence>
<evidence type="ECO:0000256" key="5">
    <source>
        <dbReference type="ARBA" id="ARBA00022691"/>
    </source>
</evidence>
<feature type="active site" description="Proton acceptor; for processing activity" evidence="14">
    <location>
        <position position="321"/>
    </location>
</feature>
<dbReference type="InParanoid" id="A0A168LQ91"/>
<dbReference type="PANTHER" id="PTHR11570">
    <property type="entry name" value="S-ADENOSYLMETHIONINE DECARBOXYLASE"/>
    <property type="match status" value="1"/>
</dbReference>
<dbReference type="EMBL" id="LT551651">
    <property type="protein sequence ID" value="SAL97277.1"/>
    <property type="molecule type" value="Genomic_DNA"/>
</dbReference>
<evidence type="ECO:0000256" key="1">
    <source>
        <dbReference type="ARBA" id="ARBA00001928"/>
    </source>
</evidence>
<evidence type="ECO:0000256" key="8">
    <source>
        <dbReference type="ARBA" id="ARBA00023066"/>
    </source>
</evidence>
<feature type="site" description="Cleavage (non-hydrolytic); by autolysis" evidence="17">
    <location>
        <begin position="95"/>
        <end position="96"/>
    </location>
</feature>
<dbReference type="InterPro" id="IPR048283">
    <property type="entry name" value="AdoMetDC-like"/>
</dbReference>
<comment type="similarity">
    <text evidence="3">Belongs to the eukaryotic AdoMetDC family.</text>
</comment>
<dbReference type="PANTHER" id="PTHR11570:SF0">
    <property type="entry name" value="S-ADENOSYLMETHIONINE DECARBOXYLASE PROENZYME"/>
    <property type="match status" value="1"/>
</dbReference>
<evidence type="ECO:0000256" key="14">
    <source>
        <dbReference type="PIRSR" id="PIRSR001355-1"/>
    </source>
</evidence>
<dbReference type="EC" id="4.1.1.50" evidence="4"/>
<feature type="chain" id="PRO_5042320200" description="S-adenosylmethionine decarboxylase beta chain" evidence="18">
    <location>
        <begin position="1"/>
        <end position="95"/>
    </location>
</feature>
<keyword evidence="13" id="KW-0670">Pyruvate</keyword>
<comment type="pathway">
    <text evidence="2">Amine and polyamine biosynthesis; S-adenosylmethioninamine biosynthesis; S-adenosylmethioninamine from S-adenosyl-L-methionine: step 1/1.</text>
</comment>
<dbReference type="FunCoup" id="A0A168LQ91">
    <property type="interactions" value="504"/>
</dbReference>
<evidence type="ECO:0000256" key="6">
    <source>
        <dbReference type="ARBA" id="ARBA00022793"/>
    </source>
</evidence>
<keyword evidence="10" id="KW-0865">Zymogen</keyword>
<accession>A0A168LQ91</accession>
<evidence type="ECO:0000256" key="11">
    <source>
        <dbReference type="ARBA" id="ARBA00023239"/>
    </source>
</evidence>
<keyword evidence="6" id="KW-0210">Decarboxylase</keyword>
<evidence type="ECO:0000256" key="4">
    <source>
        <dbReference type="ARBA" id="ARBA00012357"/>
    </source>
</evidence>
<evidence type="ECO:0000313" key="20">
    <source>
        <dbReference type="EMBL" id="SAL97277.1"/>
    </source>
</evidence>
<feature type="compositionally biased region" description="Low complexity" evidence="19">
    <location>
        <begin position="218"/>
        <end position="238"/>
    </location>
</feature>
<comment type="cofactor">
    <cofactor evidence="1">
        <name>pyruvate</name>
        <dbReference type="ChEBI" id="CHEBI:15361"/>
    </cofactor>
</comment>
<feature type="binding site" evidence="15">
    <location>
        <position position="95"/>
    </location>
    <ligand>
        <name>substrate</name>
    </ligand>
</feature>
<feature type="region of interest" description="Disordered" evidence="19">
    <location>
        <begin position="210"/>
        <end position="245"/>
    </location>
</feature>
<evidence type="ECO:0000256" key="9">
    <source>
        <dbReference type="ARBA" id="ARBA00023115"/>
    </source>
</evidence>
<dbReference type="AlphaFoldDB" id="A0A168LQ91"/>
<evidence type="ECO:0000256" key="12">
    <source>
        <dbReference type="ARBA" id="ARBA00023270"/>
    </source>
</evidence>
<dbReference type="UniPathway" id="UPA00331">
    <property type="reaction ID" value="UER00451"/>
</dbReference>
<reference evidence="20" key="1">
    <citation type="submission" date="2016-04" db="EMBL/GenBank/DDBJ databases">
        <authorList>
            <person name="Evans L.H."/>
            <person name="Alamgir A."/>
            <person name="Owens N."/>
            <person name="Weber N.D."/>
            <person name="Virtaneva K."/>
            <person name="Barbian K."/>
            <person name="Babar A."/>
            <person name="Rosenke K."/>
        </authorList>
    </citation>
    <scope>NUCLEOTIDE SEQUENCE [LARGE SCALE GENOMIC DNA]</scope>
    <source>
        <strain evidence="20">CBS 101.48</strain>
    </source>
</reference>
<keyword evidence="8" id="KW-0745">Spermidine biosynthesis</keyword>
<dbReference type="PROSITE" id="PS01336">
    <property type="entry name" value="ADOMETDC"/>
    <property type="match status" value="1"/>
</dbReference>
<dbReference type="OMA" id="WFEESSN"/>
<protein>
    <recommendedName>
        <fullName evidence="4">adenosylmethionine decarboxylase</fullName>
        <ecNumber evidence="4">4.1.1.50</ecNumber>
    </recommendedName>
</protein>
<keyword evidence="9" id="KW-0620">Polyamine biosynthesis</keyword>
<evidence type="ECO:0000256" key="13">
    <source>
        <dbReference type="ARBA" id="ARBA00023317"/>
    </source>
</evidence>
<keyword evidence="21" id="KW-1185">Reference proteome</keyword>
<sequence length="422" mass="48236">MVAAAEKPLEVSLNACTAGENYSAQEGAFEGPEKLLELWFSPSIDALQEHQHVQAARGGLMAVPRPIWEDMLALVKCTVLNTIHHDHVDAYLLSESSMFVYPHKMIIKTCGTTTLLLALPRMLEIAKEYCGFEKVWRVFYSRKAFMFPDRQMGPHKSWASEVKFLDQYFDDGSAYKIGNMSGDHWHLYTTKPTEDDVLHHINQEPSHIQGVMHQQEYSSSGDSTPTSTDSSFETSSPFGIPHLREEDQTVEILMTRLNPKNMERFYHHQGDMPSGIEGGKLVDQMTGIDQLYPSADVDSYLFEPCGYSSNGLWQDRYFTIHVTPEPQCSYASFETNIPVAQSHPEDSHDDPIDRLVRQVIDIFDPASFTVTFFTAHVPDQRRHQRMIRSMSQKLGYKRTDRILYEFDGYDLVYGHYIKTGLK</sequence>
<dbReference type="STRING" id="4829.A0A168LQ91"/>
<dbReference type="GO" id="GO:0006597">
    <property type="term" value="P:spermine biosynthetic process"/>
    <property type="evidence" value="ECO:0007669"/>
    <property type="project" value="InterPro"/>
</dbReference>
<dbReference type="InterPro" id="IPR018166">
    <property type="entry name" value="S-AdoMet_deCO2ase_CS"/>
</dbReference>
<organism evidence="20">
    <name type="scientific">Absidia glauca</name>
    <name type="common">Pin mould</name>
    <dbReference type="NCBI Taxonomy" id="4829"/>
    <lineage>
        <taxon>Eukaryota</taxon>
        <taxon>Fungi</taxon>
        <taxon>Fungi incertae sedis</taxon>
        <taxon>Mucoromycota</taxon>
        <taxon>Mucoromycotina</taxon>
        <taxon>Mucoromycetes</taxon>
        <taxon>Mucorales</taxon>
        <taxon>Cunninghamellaceae</taxon>
        <taxon>Absidia</taxon>
    </lineage>
</organism>
<proteinExistence type="inferred from homology"/>
<feature type="binding site" evidence="15">
    <location>
        <position position="302"/>
    </location>
    <ligand>
        <name>substrate</name>
    </ligand>
</feature>
<keyword evidence="5" id="KW-0949">S-adenosyl-L-methionine</keyword>
<dbReference type="PIRSF" id="PIRSF001355">
    <property type="entry name" value="S-AdenosylMet_decarboxylase"/>
    <property type="match status" value="1"/>
</dbReference>
<feature type="modified residue" description="Pyruvic acid (Ser); by autocatalysis" evidence="16">
    <location>
        <position position="96"/>
    </location>
</feature>
<name>A0A168LQ91_ABSGL</name>
<keyword evidence="7 17" id="KW-0068">Autocatalytic cleavage</keyword>
<feature type="binding site" evidence="15">
    <location>
        <position position="29"/>
    </location>
    <ligand>
        <name>substrate</name>
    </ligand>
</feature>
<dbReference type="InterPro" id="IPR001985">
    <property type="entry name" value="S-AdoMet_decarboxylase_euk"/>
</dbReference>
<feature type="chain" id="PRO_5042320201" description="S-adenosylmethionine decarboxylase alpha chain" evidence="18">
    <location>
        <begin position="96"/>
        <end position="422"/>
    </location>
</feature>
<evidence type="ECO:0000256" key="3">
    <source>
        <dbReference type="ARBA" id="ARBA00008466"/>
    </source>
</evidence>
<evidence type="ECO:0000256" key="10">
    <source>
        <dbReference type="ARBA" id="ARBA00023145"/>
    </source>
</evidence>
<dbReference type="GO" id="GO:0005829">
    <property type="term" value="C:cytosol"/>
    <property type="evidence" value="ECO:0007669"/>
    <property type="project" value="TreeGrafter"/>
</dbReference>
<dbReference type="Pfam" id="PF01536">
    <property type="entry name" value="SAM_decarbox"/>
    <property type="match status" value="1"/>
</dbReference>
<evidence type="ECO:0000256" key="16">
    <source>
        <dbReference type="PIRSR" id="PIRSR001355-3"/>
    </source>
</evidence>
<feature type="active site" description="Proton acceptor; for processing activity" evidence="14">
    <location>
        <position position="308"/>
    </location>
</feature>
<evidence type="ECO:0000256" key="17">
    <source>
        <dbReference type="PIRSR" id="PIRSR001355-4"/>
    </source>
</evidence>
<evidence type="ECO:0000256" key="19">
    <source>
        <dbReference type="SAM" id="MobiDB-lite"/>
    </source>
</evidence>
<evidence type="ECO:0000256" key="2">
    <source>
        <dbReference type="ARBA" id="ARBA00004911"/>
    </source>
</evidence>
<gene>
    <name evidence="20" type="primary">ABSGL_02751.1 scaffold 3763</name>
</gene>
<dbReference type="Proteomes" id="UP000078561">
    <property type="component" value="Unassembled WGS sequence"/>
</dbReference>
<dbReference type="Gene3D" id="3.60.90.10">
    <property type="entry name" value="S-adenosylmethionine decarboxylase"/>
    <property type="match status" value="1"/>
</dbReference>
<keyword evidence="11" id="KW-0456">Lyase</keyword>
<dbReference type="GO" id="GO:0004014">
    <property type="term" value="F:adenosylmethionine decarboxylase activity"/>
    <property type="evidence" value="ECO:0007669"/>
    <property type="project" value="UniProtKB-EC"/>
</dbReference>
<keyword evidence="12" id="KW-0704">Schiff base</keyword>